<comment type="caution">
    <text evidence="2">The sequence shown here is derived from an EMBL/GenBank/DDBJ whole genome shotgun (WGS) entry which is preliminary data.</text>
</comment>
<dbReference type="Gene3D" id="2.30.40.10">
    <property type="entry name" value="Urease, subunit C, domain 1"/>
    <property type="match status" value="1"/>
</dbReference>
<sequence>MPTVPAASSPLTIADTVLTGARIRTLDPRRPWAEAVAVKDGTIVAVGDARDVRDWRGAATEVVDLAGATLTPGLVDGHSHPVWGVEMSTGLDLSDCRDLDGLRTALAAAARALPPGGWVTGWGLDHNVFGDRPIHRDLIEDVLGGAPAFLRLYDGHSALADGRALAAAGIDGPREFAQRASVVCDDSGRPTGHLVEHAATDLLRPVLPRPSAADRRARLLALLGEMAAAGLTGAHVMDLQDPDALHLLAGIEADADLPLRLRLAPWCMPGVDADGLDHLVALQRLTGRRWRVGGVKFFMDGTVEGGTAWLERADCHGQGTEAFWPDPAAYTRAVHHLDRAGVRTATHAIGDAAVRHVLDTVEALGADRAPGRYRHRVEHIETVPDEQLPRFAALGVAASMQPTHTAYTRADHTDAWSQRIGTERAERAWRCRDLRDAGAVLVLGSDWPIAHHDPRQVMATARLRRPAGEPGTAPVTPGQALTGLMALEGCTSHTALAAGEEAVAGRIAPGYRADLTALGVDPVTAPADELGTAPVRLTMTGGRITHRAVG</sequence>
<reference evidence="2 3" key="1">
    <citation type="submission" date="2024-10" db="EMBL/GenBank/DDBJ databases">
        <title>The Natural Products Discovery Center: Release of the First 8490 Sequenced Strains for Exploring Actinobacteria Biosynthetic Diversity.</title>
        <authorList>
            <person name="Kalkreuter E."/>
            <person name="Kautsar S.A."/>
            <person name="Yang D."/>
            <person name="Bader C.D."/>
            <person name="Teijaro C.N."/>
            <person name="Fluegel L."/>
            <person name="Davis C.M."/>
            <person name="Simpson J.R."/>
            <person name="Lauterbach L."/>
            <person name="Steele A.D."/>
            <person name="Gui C."/>
            <person name="Meng S."/>
            <person name="Li G."/>
            <person name="Viehrig K."/>
            <person name="Ye F."/>
            <person name="Su P."/>
            <person name="Kiefer A.F."/>
            <person name="Nichols A."/>
            <person name="Cepeda A.J."/>
            <person name="Yan W."/>
            <person name="Fan B."/>
            <person name="Jiang Y."/>
            <person name="Adhikari A."/>
            <person name="Zheng C.-J."/>
            <person name="Schuster L."/>
            <person name="Cowan T.M."/>
            <person name="Smanski M.J."/>
            <person name="Chevrette M.G."/>
            <person name="De Carvalho L.P.S."/>
            <person name="Shen B."/>
        </authorList>
    </citation>
    <scope>NUCLEOTIDE SEQUENCE [LARGE SCALE GENOMIC DNA]</scope>
    <source>
        <strain evidence="2 3">NPDC018013</strain>
    </source>
</reference>
<dbReference type="EMBL" id="JBIRGH010000018">
    <property type="protein sequence ID" value="MFH8587714.1"/>
    <property type="molecule type" value="Genomic_DNA"/>
</dbReference>
<feature type="domain" description="Amidohydrolase 3" evidence="1">
    <location>
        <begin position="61"/>
        <end position="546"/>
    </location>
</feature>
<proteinExistence type="predicted"/>
<keyword evidence="3" id="KW-1185">Reference proteome</keyword>
<dbReference type="CDD" id="cd01300">
    <property type="entry name" value="YtcJ_like"/>
    <property type="match status" value="1"/>
</dbReference>
<dbReference type="Proteomes" id="UP001610990">
    <property type="component" value="Unassembled WGS sequence"/>
</dbReference>
<protein>
    <submittedName>
        <fullName evidence="2">Amidohydrolase</fullName>
        <ecNumber evidence="2">3.5.-.-</ecNumber>
    </submittedName>
</protein>
<gene>
    <name evidence="2" type="ORF">ACH4GP_25500</name>
</gene>
<dbReference type="Pfam" id="PF07969">
    <property type="entry name" value="Amidohydro_3"/>
    <property type="match status" value="1"/>
</dbReference>
<dbReference type="SUPFAM" id="SSF51338">
    <property type="entry name" value="Composite domain of metallo-dependent hydrolases"/>
    <property type="match status" value="1"/>
</dbReference>
<name>A0ABW7RK32_9ACTN</name>
<dbReference type="RefSeq" id="WP_397674709.1">
    <property type="nucleotide sequence ID" value="NZ_JBIRGH010000018.1"/>
</dbReference>
<accession>A0ABW7RK32</accession>
<dbReference type="SUPFAM" id="SSF51556">
    <property type="entry name" value="Metallo-dependent hydrolases"/>
    <property type="match status" value="1"/>
</dbReference>
<evidence type="ECO:0000313" key="3">
    <source>
        <dbReference type="Proteomes" id="UP001610990"/>
    </source>
</evidence>
<organism evidence="2 3">
    <name type="scientific">Streptomyces celluloflavus</name>
    <dbReference type="NCBI Taxonomy" id="58344"/>
    <lineage>
        <taxon>Bacteria</taxon>
        <taxon>Bacillati</taxon>
        <taxon>Actinomycetota</taxon>
        <taxon>Actinomycetes</taxon>
        <taxon>Kitasatosporales</taxon>
        <taxon>Streptomycetaceae</taxon>
        <taxon>Streptomyces</taxon>
    </lineage>
</organism>
<dbReference type="PANTHER" id="PTHR22642:SF2">
    <property type="entry name" value="PROTEIN LONG AFTER FAR-RED 3"/>
    <property type="match status" value="1"/>
</dbReference>
<dbReference type="PANTHER" id="PTHR22642">
    <property type="entry name" value="IMIDAZOLONEPROPIONASE"/>
    <property type="match status" value="1"/>
</dbReference>
<dbReference type="InterPro" id="IPR013108">
    <property type="entry name" value="Amidohydro_3"/>
</dbReference>
<dbReference type="InterPro" id="IPR032466">
    <property type="entry name" value="Metal_Hydrolase"/>
</dbReference>
<dbReference type="GO" id="GO:0016787">
    <property type="term" value="F:hydrolase activity"/>
    <property type="evidence" value="ECO:0007669"/>
    <property type="project" value="UniProtKB-KW"/>
</dbReference>
<dbReference type="Gene3D" id="3.20.20.140">
    <property type="entry name" value="Metal-dependent hydrolases"/>
    <property type="match status" value="1"/>
</dbReference>
<dbReference type="InterPro" id="IPR011059">
    <property type="entry name" value="Metal-dep_hydrolase_composite"/>
</dbReference>
<dbReference type="Gene3D" id="3.10.310.70">
    <property type="match status" value="1"/>
</dbReference>
<keyword evidence="2" id="KW-0378">Hydrolase</keyword>
<dbReference type="InterPro" id="IPR033932">
    <property type="entry name" value="YtcJ-like"/>
</dbReference>
<evidence type="ECO:0000259" key="1">
    <source>
        <dbReference type="Pfam" id="PF07969"/>
    </source>
</evidence>
<dbReference type="EC" id="3.5.-.-" evidence="2"/>
<evidence type="ECO:0000313" key="2">
    <source>
        <dbReference type="EMBL" id="MFH8587714.1"/>
    </source>
</evidence>